<name>A0A5M3T3B9_LIMPL</name>
<sequence>MGINQVKYYGKYQGNISGDNPGTLGLSESPTGGIRR</sequence>
<feature type="region of interest" description="Disordered" evidence="1">
    <location>
        <begin position="13"/>
        <end position="36"/>
    </location>
</feature>
<evidence type="ECO:0000313" key="2">
    <source>
        <dbReference type="EMBL" id="GCE93092.1"/>
    </source>
</evidence>
<protein>
    <submittedName>
        <fullName evidence="2">Uncharacterized protein</fullName>
    </submittedName>
</protein>
<dbReference type="Proteomes" id="UP000326169">
    <property type="component" value="Unassembled WGS sequence"/>
</dbReference>
<gene>
    <name evidence="2" type="ORF">NIES46_11410</name>
</gene>
<evidence type="ECO:0000313" key="3">
    <source>
        <dbReference type="Proteomes" id="UP000326169"/>
    </source>
</evidence>
<organism evidence="2 3">
    <name type="scientific">Limnospira platensis NIES-46</name>
    <dbReference type="NCBI Taxonomy" id="1236695"/>
    <lineage>
        <taxon>Bacteria</taxon>
        <taxon>Bacillati</taxon>
        <taxon>Cyanobacteriota</taxon>
        <taxon>Cyanophyceae</taxon>
        <taxon>Oscillatoriophycideae</taxon>
        <taxon>Oscillatoriales</taxon>
        <taxon>Sirenicapillariaceae</taxon>
        <taxon>Limnospira</taxon>
    </lineage>
</organism>
<proteinExistence type="predicted"/>
<dbReference type="EMBL" id="BIMW01000061">
    <property type="protein sequence ID" value="GCE93092.1"/>
    <property type="molecule type" value="Genomic_DNA"/>
</dbReference>
<comment type="caution">
    <text evidence="2">The sequence shown here is derived from an EMBL/GenBank/DDBJ whole genome shotgun (WGS) entry which is preliminary data.</text>
</comment>
<evidence type="ECO:0000256" key="1">
    <source>
        <dbReference type="SAM" id="MobiDB-lite"/>
    </source>
</evidence>
<keyword evidence="3" id="KW-1185">Reference proteome</keyword>
<feature type="compositionally biased region" description="Polar residues" evidence="1">
    <location>
        <begin position="14"/>
        <end position="30"/>
    </location>
</feature>
<accession>A0A5M3T3B9</accession>
<reference evidence="2 3" key="1">
    <citation type="journal article" date="2019" name="J Genomics">
        <title>The Draft Genome of a Hydrogen-producing Cyanobacterium, Arthrospira platensis NIES-46.</title>
        <authorList>
            <person name="Suzuki S."/>
            <person name="Yamaguchi H."/>
            <person name="Kawachi M."/>
        </authorList>
    </citation>
    <scope>NUCLEOTIDE SEQUENCE [LARGE SCALE GENOMIC DNA]</scope>
    <source>
        <strain evidence="2 3">NIES-46</strain>
    </source>
</reference>